<keyword evidence="3" id="KW-0378">Hydrolase</keyword>
<dbReference type="AlphaFoldDB" id="A0A3R7NDQ5"/>
<evidence type="ECO:0000313" key="4">
    <source>
        <dbReference type="Proteomes" id="UP000284403"/>
    </source>
</evidence>
<feature type="domain" description="Xaa-Pro dipeptidyl-peptidase-like" evidence="2">
    <location>
        <begin position="5"/>
        <end position="205"/>
    </location>
</feature>
<comment type="caution">
    <text evidence="3">The sequence shown here is derived from an EMBL/GenBank/DDBJ whole genome shotgun (WGS) entry which is preliminary data.</text>
</comment>
<dbReference type="Proteomes" id="UP000284403">
    <property type="component" value="Unassembled WGS sequence"/>
</dbReference>
<dbReference type="Pfam" id="PF02129">
    <property type="entry name" value="Peptidase_S15"/>
    <property type="match status" value="1"/>
</dbReference>
<organism evidence="3 4">
    <name type="scientific">Trypanosoma conorhini</name>
    <dbReference type="NCBI Taxonomy" id="83891"/>
    <lineage>
        <taxon>Eukaryota</taxon>
        <taxon>Discoba</taxon>
        <taxon>Euglenozoa</taxon>
        <taxon>Kinetoplastea</taxon>
        <taxon>Metakinetoplastina</taxon>
        <taxon>Trypanosomatida</taxon>
        <taxon>Trypanosomatidae</taxon>
        <taxon>Trypanosoma</taxon>
    </lineage>
</organism>
<sequence length="361" mass="39179">MHGYFAGHGYAVCRVDMRGSGESDGLMQDGYLQQEQDDAVEVIERISRQPWCNGNAGMMGKSWGGFNSLQVAARRPAALKAIITVGFTDNRFAGDIHWQGGCLLNDNFWWGSIMLACQSRPVDPEIVGDRWKEIWLRRLEHMPISIPDWAKHQRYDDYWKHGSVCEDYDAIQVPVTAVSGWADSYANAAFKLLSNLKFPRKGFVGALDTRLPAGRRPTSGNWVFAGGRALVGPLAKGDGEQREEWLHDSGLDGALHGAGCPSPGQSGPLGRCRGVALEGRCQRDDAAWRRAHPGHGPGRAAGTRACSAQNSVEPLPSCRRVDGRRGVRRNARGSAHGRRHVDGLPGRGAAAGGGDLGPPQL</sequence>
<dbReference type="EMBL" id="MKKU01000174">
    <property type="protein sequence ID" value="RNF20645.1"/>
    <property type="molecule type" value="Genomic_DNA"/>
</dbReference>
<dbReference type="GeneID" id="40317273"/>
<dbReference type="InterPro" id="IPR005674">
    <property type="entry name" value="CocE/Ser_esterase"/>
</dbReference>
<accession>A0A3R7NDQ5</accession>
<dbReference type="InterPro" id="IPR050585">
    <property type="entry name" value="Xaa-Pro_dipeptidyl-ppase/CocE"/>
</dbReference>
<feature type="compositionally biased region" description="Basic residues" evidence="1">
    <location>
        <begin position="326"/>
        <end position="339"/>
    </location>
</feature>
<reference evidence="3 4" key="1">
    <citation type="journal article" date="2018" name="BMC Genomics">
        <title>Genomic comparison of Trypanosoma conorhini and Trypanosoma rangeli to Trypanosoma cruzi strains of high and low virulence.</title>
        <authorList>
            <person name="Bradwell K.R."/>
            <person name="Koparde V.N."/>
            <person name="Matveyev A.V."/>
            <person name="Serrano M.G."/>
            <person name="Alves J.M."/>
            <person name="Parikh H."/>
            <person name="Huang B."/>
            <person name="Lee V."/>
            <person name="Espinosa-Alvarez O."/>
            <person name="Ortiz P.A."/>
            <person name="Costa-Martins A.G."/>
            <person name="Teixeira M.M."/>
            <person name="Buck G.A."/>
        </authorList>
    </citation>
    <scope>NUCLEOTIDE SEQUENCE [LARGE SCALE GENOMIC DNA]</scope>
    <source>
        <strain evidence="3 4">025E</strain>
    </source>
</reference>
<name>A0A3R7NDQ5_9TRYP</name>
<keyword evidence="4" id="KW-1185">Reference proteome</keyword>
<feature type="region of interest" description="Disordered" evidence="1">
    <location>
        <begin position="290"/>
        <end position="361"/>
    </location>
</feature>
<dbReference type="PANTHER" id="PTHR43056:SF10">
    <property type="entry name" value="COCE_NOND FAMILY, PUTATIVE (AFU_ORTHOLOGUE AFUA_7G00600)-RELATED"/>
    <property type="match status" value="1"/>
</dbReference>
<evidence type="ECO:0000259" key="2">
    <source>
        <dbReference type="Pfam" id="PF02129"/>
    </source>
</evidence>
<dbReference type="Gene3D" id="3.40.50.1820">
    <property type="entry name" value="alpha/beta hydrolase"/>
    <property type="match status" value="1"/>
</dbReference>
<dbReference type="SUPFAM" id="SSF53474">
    <property type="entry name" value="alpha/beta-Hydrolases"/>
    <property type="match status" value="1"/>
</dbReference>
<proteinExistence type="predicted"/>
<gene>
    <name evidence="3" type="ORF">Tco025E_03662</name>
</gene>
<dbReference type="RefSeq" id="XP_029229258.1">
    <property type="nucleotide sequence ID" value="XM_029370580.1"/>
</dbReference>
<protein>
    <submittedName>
        <fullName evidence="3">Dipeptidyl-peptidase</fullName>
        <ecNumber evidence="3">3.1.3.48</ecNumber>
    </submittedName>
</protein>
<feature type="compositionally biased region" description="Gly residues" evidence="1">
    <location>
        <begin position="345"/>
        <end position="361"/>
    </location>
</feature>
<dbReference type="InterPro" id="IPR000383">
    <property type="entry name" value="Xaa-Pro-like_dom"/>
</dbReference>
<evidence type="ECO:0000256" key="1">
    <source>
        <dbReference type="SAM" id="MobiDB-lite"/>
    </source>
</evidence>
<dbReference type="OrthoDB" id="416441at2759"/>
<dbReference type="PANTHER" id="PTHR43056">
    <property type="entry name" value="PEPTIDASE S9 PROLYL OLIGOPEPTIDASE"/>
    <property type="match status" value="1"/>
</dbReference>
<dbReference type="EC" id="3.1.3.48" evidence="3"/>
<evidence type="ECO:0000313" key="3">
    <source>
        <dbReference type="EMBL" id="RNF20645.1"/>
    </source>
</evidence>
<dbReference type="InterPro" id="IPR029058">
    <property type="entry name" value="AB_hydrolase_fold"/>
</dbReference>
<dbReference type="NCBIfam" id="TIGR00976">
    <property type="entry name" value="CocE_NonD"/>
    <property type="match status" value="1"/>
</dbReference>
<dbReference type="GO" id="GO:0004725">
    <property type="term" value="F:protein tyrosine phosphatase activity"/>
    <property type="evidence" value="ECO:0007669"/>
    <property type="project" value="UniProtKB-EC"/>
</dbReference>